<dbReference type="AlphaFoldDB" id="A0A165DUR3"/>
<evidence type="ECO:0000256" key="1">
    <source>
        <dbReference type="SAM" id="Phobius"/>
    </source>
</evidence>
<organism evidence="2 3">
    <name type="scientific">Exidia glandulosa HHB12029</name>
    <dbReference type="NCBI Taxonomy" id="1314781"/>
    <lineage>
        <taxon>Eukaryota</taxon>
        <taxon>Fungi</taxon>
        <taxon>Dikarya</taxon>
        <taxon>Basidiomycota</taxon>
        <taxon>Agaricomycotina</taxon>
        <taxon>Agaricomycetes</taxon>
        <taxon>Auriculariales</taxon>
        <taxon>Exidiaceae</taxon>
        <taxon>Exidia</taxon>
    </lineage>
</organism>
<feature type="transmembrane region" description="Helical" evidence="1">
    <location>
        <begin position="20"/>
        <end position="41"/>
    </location>
</feature>
<keyword evidence="1" id="KW-0812">Transmembrane</keyword>
<accession>A0A165DUR3</accession>
<keyword evidence="3" id="KW-1185">Reference proteome</keyword>
<evidence type="ECO:0000313" key="2">
    <source>
        <dbReference type="EMBL" id="KZV85403.1"/>
    </source>
</evidence>
<keyword evidence="1" id="KW-0472">Membrane</keyword>
<gene>
    <name evidence="2" type="ORF">EXIGLDRAFT_699524</name>
</gene>
<dbReference type="Proteomes" id="UP000077266">
    <property type="component" value="Unassembled WGS sequence"/>
</dbReference>
<feature type="transmembrane region" description="Helical" evidence="1">
    <location>
        <begin position="89"/>
        <end position="109"/>
    </location>
</feature>
<name>A0A165DUR3_EXIGL</name>
<dbReference type="OrthoDB" id="3251775at2759"/>
<dbReference type="EMBL" id="KV426190">
    <property type="protein sequence ID" value="KZV85403.1"/>
    <property type="molecule type" value="Genomic_DNA"/>
</dbReference>
<protein>
    <submittedName>
        <fullName evidence="2">Uncharacterized protein</fullName>
    </submittedName>
</protein>
<evidence type="ECO:0000313" key="3">
    <source>
        <dbReference type="Proteomes" id="UP000077266"/>
    </source>
</evidence>
<dbReference type="InParanoid" id="A0A165DUR3"/>
<reference evidence="2 3" key="1">
    <citation type="journal article" date="2016" name="Mol. Biol. Evol.">
        <title>Comparative Genomics of Early-Diverging Mushroom-Forming Fungi Provides Insights into the Origins of Lignocellulose Decay Capabilities.</title>
        <authorList>
            <person name="Nagy L.G."/>
            <person name="Riley R."/>
            <person name="Tritt A."/>
            <person name="Adam C."/>
            <person name="Daum C."/>
            <person name="Floudas D."/>
            <person name="Sun H."/>
            <person name="Yadav J.S."/>
            <person name="Pangilinan J."/>
            <person name="Larsson K.H."/>
            <person name="Matsuura K."/>
            <person name="Barry K."/>
            <person name="Labutti K."/>
            <person name="Kuo R."/>
            <person name="Ohm R.A."/>
            <person name="Bhattacharya S.S."/>
            <person name="Shirouzu T."/>
            <person name="Yoshinaga Y."/>
            <person name="Martin F.M."/>
            <person name="Grigoriev I.V."/>
            <person name="Hibbett D.S."/>
        </authorList>
    </citation>
    <scope>NUCLEOTIDE SEQUENCE [LARGE SCALE GENOMIC DNA]</scope>
    <source>
        <strain evidence="2 3">HHB12029</strain>
    </source>
</reference>
<feature type="transmembrane region" description="Helical" evidence="1">
    <location>
        <begin position="53"/>
        <end position="69"/>
    </location>
</feature>
<sequence length="178" mass="19983">MDADGFSLPPDVAAHVFRTSAFFASVYWPILTYPITIWVQVVTIDRDLCEKTFQIPLFLTIVNGYFHAFRTKLHLVEFTGAIKLFVQEGAVYFIAISAINLANAIMNLLRVDLNDERRMSGIPTGPTLRFTHPEDDELTHATSDTTDIINGYDFDQGLAAGDAFRSADNYNCFSTQVF</sequence>
<keyword evidence="1" id="KW-1133">Transmembrane helix</keyword>
<proteinExistence type="predicted"/>